<name>A0A0L8G8G8_OCTBM</name>
<dbReference type="EMBL" id="KQ423454">
    <property type="protein sequence ID" value="KOF72870.1"/>
    <property type="molecule type" value="Genomic_DNA"/>
</dbReference>
<gene>
    <name evidence="1" type="ORF">OCBIM_22038720mg</name>
</gene>
<accession>A0A0L8G8G8</accession>
<protein>
    <submittedName>
        <fullName evidence="1">Uncharacterized protein</fullName>
    </submittedName>
</protein>
<evidence type="ECO:0000313" key="1">
    <source>
        <dbReference type="EMBL" id="KOF72870.1"/>
    </source>
</evidence>
<sequence length="70" mass="8118">MLYTSHHRHHRTFQPFQISSSLQKIKPCNLGISYVYQVVMALSSSYFTPLTSFYTLSENIFTISNLLLLC</sequence>
<proteinExistence type="predicted"/>
<dbReference type="AlphaFoldDB" id="A0A0L8G8G8"/>
<reference evidence="1" key="1">
    <citation type="submission" date="2015-07" db="EMBL/GenBank/DDBJ databases">
        <title>MeaNS - Measles Nucleotide Surveillance Program.</title>
        <authorList>
            <person name="Tran T."/>
            <person name="Druce J."/>
        </authorList>
    </citation>
    <scope>NUCLEOTIDE SEQUENCE</scope>
    <source>
        <strain evidence="1">UCB-OBI-ISO-001</strain>
        <tissue evidence="1">Gonad</tissue>
    </source>
</reference>
<organism evidence="1">
    <name type="scientific">Octopus bimaculoides</name>
    <name type="common">California two-spotted octopus</name>
    <dbReference type="NCBI Taxonomy" id="37653"/>
    <lineage>
        <taxon>Eukaryota</taxon>
        <taxon>Metazoa</taxon>
        <taxon>Spiralia</taxon>
        <taxon>Lophotrochozoa</taxon>
        <taxon>Mollusca</taxon>
        <taxon>Cephalopoda</taxon>
        <taxon>Coleoidea</taxon>
        <taxon>Octopodiformes</taxon>
        <taxon>Octopoda</taxon>
        <taxon>Incirrata</taxon>
        <taxon>Octopodidae</taxon>
        <taxon>Octopus</taxon>
    </lineage>
</organism>